<name>A0A1F6DVX9_9BACT</name>
<evidence type="ECO:0000313" key="2">
    <source>
        <dbReference type="Proteomes" id="UP000177652"/>
    </source>
</evidence>
<reference evidence="1 2" key="1">
    <citation type="journal article" date="2016" name="Nat. Commun.">
        <title>Thousands of microbial genomes shed light on interconnected biogeochemical processes in an aquifer system.</title>
        <authorList>
            <person name="Anantharaman K."/>
            <person name="Brown C.T."/>
            <person name="Hug L.A."/>
            <person name="Sharon I."/>
            <person name="Castelle C.J."/>
            <person name="Probst A.J."/>
            <person name="Thomas B.C."/>
            <person name="Singh A."/>
            <person name="Wilkins M.J."/>
            <person name="Karaoz U."/>
            <person name="Brodie E.L."/>
            <person name="Williams K.H."/>
            <person name="Hubbard S.S."/>
            <person name="Banfield J.F."/>
        </authorList>
    </citation>
    <scope>NUCLEOTIDE SEQUENCE [LARGE SCALE GENOMIC DNA]</scope>
</reference>
<gene>
    <name evidence="1" type="ORF">A3D71_00380</name>
</gene>
<organism evidence="1 2">
    <name type="scientific">Candidatus Kaiserbacteria bacterium RIFCSPHIGHO2_02_FULL_55_20</name>
    <dbReference type="NCBI Taxonomy" id="1798497"/>
    <lineage>
        <taxon>Bacteria</taxon>
        <taxon>Candidatus Kaiseribacteriota</taxon>
    </lineage>
</organism>
<sequence>MAFRLTRRFSLLALLLALTVLVVLAFAWQAREHDRLAAAYFSDALTKAGIPAADSDALRALRLAYARAAAQRFPLLGLPGVDPDALERAVGELEKSQKLTAAVQATSSDATLVPSLYPVTFLATLPVLERARRQFIASPSEANLRLYEDRQRASIAAQETDVRSFDSSLKQVLTTSFSISGLGGFITSDALFAGVANVDERIREVQAQLAERSACFAGAFERCDSADIAVPALPDSLPSSAMSESARSRAVEIRSLLQKMLQAPMPRTVVLSSSFCLGALPGPYAFVERPGIPNVMPAFINEMFFRLIDADTKGRLSYFSYIGSTYRLKLLRVDPMMFYMCPTVGSDVGRIRALEKIDAFAVAHPTIAAAEQALLRSSAELREDYAVAYLRAALAETAGPAEQDHGNLVELALMYEDRSAGLDEIILSIASINAYHATLVRRGVPFDVSVRTLFLTHSAYPTLFLAQNPSAGGATVSVQSPSAAARDLVLRNYRAYSSLRATMSQDDLIREIRAFVKSESNASDI</sequence>
<dbReference type="Proteomes" id="UP000177652">
    <property type="component" value="Unassembled WGS sequence"/>
</dbReference>
<protein>
    <submittedName>
        <fullName evidence="1">Uncharacterized protein</fullName>
    </submittedName>
</protein>
<comment type="caution">
    <text evidence="1">The sequence shown here is derived from an EMBL/GenBank/DDBJ whole genome shotgun (WGS) entry which is preliminary data.</text>
</comment>
<evidence type="ECO:0000313" key="1">
    <source>
        <dbReference type="EMBL" id="OGG65543.1"/>
    </source>
</evidence>
<dbReference type="EMBL" id="MFLK01000044">
    <property type="protein sequence ID" value="OGG65543.1"/>
    <property type="molecule type" value="Genomic_DNA"/>
</dbReference>
<proteinExistence type="predicted"/>
<dbReference type="AlphaFoldDB" id="A0A1F6DVX9"/>
<accession>A0A1F6DVX9</accession>